<evidence type="ECO:0000313" key="3">
    <source>
        <dbReference type="Proteomes" id="UP000245702"/>
    </source>
</evidence>
<protein>
    <submittedName>
        <fullName evidence="2">Chromosome-partitioning ATPase Soj</fullName>
        <ecNumber evidence="2">3.6.-.-</ecNumber>
    </submittedName>
</protein>
<dbReference type="EMBL" id="FCOW01000021">
    <property type="protein sequence ID" value="CVK20661.1"/>
    <property type="molecule type" value="Genomic_DNA"/>
</dbReference>
<keyword evidence="2" id="KW-0378">Hydrolase</keyword>
<dbReference type="PANTHER" id="PTHR13696">
    <property type="entry name" value="P-LOOP CONTAINING NUCLEOSIDE TRIPHOSPHATE HYDROLASE"/>
    <property type="match status" value="1"/>
</dbReference>
<accession>A0ABP2C8M7</accession>
<reference evidence="2 3" key="1">
    <citation type="submission" date="2016-01" db="EMBL/GenBank/DDBJ databases">
        <authorList>
            <person name="Brown R."/>
        </authorList>
    </citation>
    <scope>NUCLEOTIDE SEQUENCE [LARGE SCALE GENOMIC DNA]</scope>
    <source>
        <strain evidence="2">Sporomusa sphaeroides DSM 2875</strain>
    </source>
</reference>
<dbReference type="CDD" id="cd02042">
    <property type="entry name" value="ParAB_family"/>
    <property type="match status" value="1"/>
</dbReference>
<keyword evidence="3" id="KW-1185">Reference proteome</keyword>
<feature type="domain" description="AAA" evidence="1">
    <location>
        <begin position="1"/>
        <end position="171"/>
    </location>
</feature>
<comment type="caution">
    <text evidence="2">The sequence shown here is derived from an EMBL/GenBank/DDBJ whole genome shotgun (WGS) entry which is preliminary data.</text>
</comment>
<dbReference type="InterPro" id="IPR025669">
    <property type="entry name" value="AAA_dom"/>
</dbReference>
<organism evidence="2 3">
    <name type="scientific">Sporomusa sphaeroides DSM 2875</name>
    <dbReference type="NCBI Taxonomy" id="1337886"/>
    <lineage>
        <taxon>Bacteria</taxon>
        <taxon>Bacillati</taxon>
        <taxon>Bacillota</taxon>
        <taxon>Negativicutes</taxon>
        <taxon>Selenomonadales</taxon>
        <taxon>Sporomusaceae</taxon>
        <taxon>Sporomusa</taxon>
    </lineage>
</organism>
<dbReference type="PANTHER" id="PTHR13696:SF99">
    <property type="entry name" value="COBYRINIC ACID AC-DIAMIDE SYNTHASE"/>
    <property type="match status" value="1"/>
</dbReference>
<proteinExistence type="predicted"/>
<dbReference type="Pfam" id="PF13614">
    <property type="entry name" value="AAA_31"/>
    <property type="match status" value="1"/>
</dbReference>
<dbReference type="Gene3D" id="3.40.50.300">
    <property type="entry name" value="P-loop containing nucleotide triphosphate hydrolases"/>
    <property type="match status" value="1"/>
</dbReference>
<evidence type="ECO:0000313" key="2">
    <source>
        <dbReference type="EMBL" id="CVK20661.1"/>
    </source>
</evidence>
<dbReference type="EC" id="3.6.-.-" evidence="2"/>
<dbReference type="RefSeq" id="WP_075758072.1">
    <property type="nucleotide sequence ID" value="NZ_CP146991.1"/>
</dbReference>
<evidence type="ECO:0000259" key="1">
    <source>
        <dbReference type="Pfam" id="PF13614"/>
    </source>
</evidence>
<name>A0ABP2C8M7_9FIRM</name>
<dbReference type="Proteomes" id="UP000245702">
    <property type="component" value="Unassembled WGS sequence"/>
</dbReference>
<dbReference type="SUPFAM" id="SSF52540">
    <property type="entry name" value="P-loop containing nucleoside triphosphate hydrolases"/>
    <property type="match status" value="1"/>
</dbReference>
<gene>
    <name evidence="2" type="primary">soj_2</name>
    <name evidence="2" type="ORF">SSPH_03329</name>
</gene>
<dbReference type="InterPro" id="IPR027417">
    <property type="entry name" value="P-loop_NTPase"/>
</dbReference>
<dbReference type="GO" id="GO:0016787">
    <property type="term" value="F:hydrolase activity"/>
    <property type="evidence" value="ECO:0007669"/>
    <property type="project" value="UniProtKB-KW"/>
</dbReference>
<dbReference type="InterPro" id="IPR050678">
    <property type="entry name" value="DNA_Partitioning_ATPase"/>
</dbReference>
<sequence length="253" mass="28102">MKIISIANRKGGVGKTVISANLAYELSKMGYLVLMVDLDSQCDLSKIYLQGDYEGGNIFHLLRQQCSLDNACLEVGENLYLIPGSRDIVHFDFRGSEGILLHYLRNERLEEVDIVIIDHPPALSESALAGFVASDEVVIVSDAETFSVANLGQLLDDLAHIQKVMNRDLHILGILVNKIDRRRKLTKVMVEEVYNSFGNSVFRASVGYDSAIPTAIRKGMPVRKLTWHSRALGQIRHLTKEVIERLGIANGNG</sequence>